<dbReference type="RefSeq" id="WP_106526738.1">
    <property type="nucleotide sequence ID" value="NZ_PYAW01000001.1"/>
</dbReference>
<sequence length="144" mass="16001">MNINHNAPVQQTKELFINAAPEKVWKILSNINGWGMWLPEVKKIKVNGDVKPGTSFKWTNGGTGISSVLHTVKPNEFIGWTGKAAGTYAVHNWILVAQNGGTLLRTEESMQGFVAFLFKGMLNKMLVNGMSDWLTKIKDQAEKN</sequence>
<dbReference type="InterPro" id="IPR019587">
    <property type="entry name" value="Polyketide_cyclase/dehydratase"/>
</dbReference>
<dbReference type="Proteomes" id="UP000240971">
    <property type="component" value="Unassembled WGS sequence"/>
</dbReference>
<dbReference type="EMBL" id="PYAW01000001">
    <property type="protein sequence ID" value="PSL49507.1"/>
    <property type="molecule type" value="Genomic_DNA"/>
</dbReference>
<keyword evidence="2" id="KW-1185">Reference proteome</keyword>
<dbReference type="AlphaFoldDB" id="A0A2P8HTF4"/>
<dbReference type="InterPro" id="IPR023393">
    <property type="entry name" value="START-like_dom_sf"/>
</dbReference>
<reference evidence="1 2" key="1">
    <citation type="submission" date="2018-03" db="EMBL/GenBank/DDBJ databases">
        <title>Genomic Encyclopedia of Archaeal and Bacterial Type Strains, Phase II (KMG-II): from individual species to whole genera.</title>
        <authorList>
            <person name="Goeker M."/>
        </authorList>
    </citation>
    <scope>NUCLEOTIDE SEQUENCE [LARGE SCALE GENOMIC DNA]</scope>
    <source>
        <strain evidence="1 2">DSM 24859</strain>
    </source>
</reference>
<accession>A0A2P8HTF4</accession>
<protein>
    <submittedName>
        <fullName evidence="1">Polyketide cyclase/dehydrase/lipid transport protein</fullName>
    </submittedName>
</protein>
<gene>
    <name evidence="1" type="ORF">CLV51_101841</name>
</gene>
<organism evidence="1 2">
    <name type="scientific">Chitinophaga niastensis</name>
    <dbReference type="NCBI Taxonomy" id="536980"/>
    <lineage>
        <taxon>Bacteria</taxon>
        <taxon>Pseudomonadati</taxon>
        <taxon>Bacteroidota</taxon>
        <taxon>Chitinophagia</taxon>
        <taxon>Chitinophagales</taxon>
        <taxon>Chitinophagaceae</taxon>
        <taxon>Chitinophaga</taxon>
    </lineage>
</organism>
<dbReference type="Gene3D" id="3.30.530.20">
    <property type="match status" value="1"/>
</dbReference>
<evidence type="ECO:0000313" key="2">
    <source>
        <dbReference type="Proteomes" id="UP000240971"/>
    </source>
</evidence>
<dbReference type="Pfam" id="PF10604">
    <property type="entry name" value="Polyketide_cyc2"/>
    <property type="match status" value="1"/>
</dbReference>
<comment type="caution">
    <text evidence="1">The sequence shown here is derived from an EMBL/GenBank/DDBJ whole genome shotgun (WGS) entry which is preliminary data.</text>
</comment>
<dbReference type="OrthoDB" id="9810827at2"/>
<name>A0A2P8HTF4_CHINA</name>
<proteinExistence type="predicted"/>
<dbReference type="SUPFAM" id="SSF55961">
    <property type="entry name" value="Bet v1-like"/>
    <property type="match status" value="1"/>
</dbReference>
<evidence type="ECO:0000313" key="1">
    <source>
        <dbReference type="EMBL" id="PSL49507.1"/>
    </source>
</evidence>